<proteinExistence type="predicted"/>
<dbReference type="EMBL" id="GBRH01253800">
    <property type="protein sequence ID" value="JAD44095.1"/>
    <property type="molecule type" value="Transcribed_RNA"/>
</dbReference>
<organism evidence="1">
    <name type="scientific">Arundo donax</name>
    <name type="common">Giant reed</name>
    <name type="synonym">Donax arundinaceus</name>
    <dbReference type="NCBI Taxonomy" id="35708"/>
    <lineage>
        <taxon>Eukaryota</taxon>
        <taxon>Viridiplantae</taxon>
        <taxon>Streptophyta</taxon>
        <taxon>Embryophyta</taxon>
        <taxon>Tracheophyta</taxon>
        <taxon>Spermatophyta</taxon>
        <taxon>Magnoliopsida</taxon>
        <taxon>Liliopsida</taxon>
        <taxon>Poales</taxon>
        <taxon>Poaceae</taxon>
        <taxon>PACMAD clade</taxon>
        <taxon>Arundinoideae</taxon>
        <taxon>Arundineae</taxon>
        <taxon>Arundo</taxon>
    </lineage>
</organism>
<reference evidence="1" key="1">
    <citation type="submission" date="2014-09" db="EMBL/GenBank/DDBJ databases">
        <authorList>
            <person name="Magalhaes I.L.F."/>
            <person name="Oliveira U."/>
            <person name="Santos F.R."/>
            <person name="Vidigal T.H.D.A."/>
            <person name="Brescovit A.D."/>
            <person name="Santos A.J."/>
        </authorList>
    </citation>
    <scope>NUCLEOTIDE SEQUENCE</scope>
    <source>
        <tissue evidence="1">Shoot tissue taken approximately 20 cm above the soil surface</tissue>
    </source>
</reference>
<accession>A0A0A9A552</accession>
<evidence type="ECO:0000313" key="1">
    <source>
        <dbReference type="EMBL" id="JAD44095.1"/>
    </source>
</evidence>
<name>A0A0A9A552_ARUDO</name>
<protein>
    <submittedName>
        <fullName evidence="1">Uncharacterized protein</fullName>
    </submittedName>
</protein>
<reference evidence="1" key="2">
    <citation type="journal article" date="2015" name="Data Brief">
        <title>Shoot transcriptome of the giant reed, Arundo donax.</title>
        <authorList>
            <person name="Barrero R.A."/>
            <person name="Guerrero F.D."/>
            <person name="Moolhuijzen P."/>
            <person name="Goolsby J.A."/>
            <person name="Tidwell J."/>
            <person name="Bellgard S.E."/>
            <person name="Bellgard M.I."/>
        </authorList>
    </citation>
    <scope>NUCLEOTIDE SEQUENCE</scope>
    <source>
        <tissue evidence="1">Shoot tissue taken approximately 20 cm above the soil surface</tissue>
    </source>
</reference>
<dbReference type="AlphaFoldDB" id="A0A0A9A552"/>
<sequence>MCACVMILYNTHTCNINQLLILLCCIRYVVIGMPDLMKYAGVEISRA</sequence>